<accession>A0A1G7V295</accession>
<proteinExistence type="predicted"/>
<keyword evidence="2" id="KW-1185">Reference proteome</keyword>
<organism evidence="1 2">
    <name type="scientific">Microbacterium pygmaeum</name>
    <dbReference type="NCBI Taxonomy" id="370764"/>
    <lineage>
        <taxon>Bacteria</taxon>
        <taxon>Bacillati</taxon>
        <taxon>Actinomycetota</taxon>
        <taxon>Actinomycetes</taxon>
        <taxon>Micrococcales</taxon>
        <taxon>Microbacteriaceae</taxon>
        <taxon>Microbacterium</taxon>
    </lineage>
</organism>
<protein>
    <submittedName>
        <fullName evidence="1">Uncharacterized protein</fullName>
    </submittedName>
</protein>
<dbReference type="Proteomes" id="UP000199009">
    <property type="component" value="Chromosome I"/>
</dbReference>
<dbReference type="AlphaFoldDB" id="A0A1G7V295"/>
<reference evidence="1 2" key="1">
    <citation type="submission" date="2016-10" db="EMBL/GenBank/DDBJ databases">
        <authorList>
            <person name="de Groot N.N."/>
        </authorList>
    </citation>
    <scope>NUCLEOTIDE SEQUENCE [LARGE SCALE GENOMIC DNA]</scope>
    <source>
        <strain evidence="1 2">DSM 23142</strain>
    </source>
</reference>
<dbReference type="EMBL" id="LT629692">
    <property type="protein sequence ID" value="SDG54005.1"/>
    <property type="molecule type" value="Genomic_DNA"/>
</dbReference>
<evidence type="ECO:0000313" key="1">
    <source>
        <dbReference type="EMBL" id="SDG54005.1"/>
    </source>
</evidence>
<evidence type="ECO:0000313" key="2">
    <source>
        <dbReference type="Proteomes" id="UP000199009"/>
    </source>
</evidence>
<sequence>MSNELDMNWLRFLFAVGERLQQHHEQAQHDELP</sequence>
<name>A0A1G7V295_9MICO</name>
<dbReference type="STRING" id="370764.SAMN04489810_0575"/>
<gene>
    <name evidence="1" type="ORF">SAMN04489810_0575</name>
</gene>